<dbReference type="Proteomes" id="UP000632377">
    <property type="component" value="Unassembled WGS sequence"/>
</dbReference>
<keyword evidence="4" id="KW-0808">Transferase</keyword>
<dbReference type="Pfam" id="PF17386">
    <property type="entry name" value="LBP_C"/>
    <property type="match status" value="1"/>
</dbReference>
<dbReference type="EMBL" id="JAESWC010000002">
    <property type="protein sequence ID" value="MBL4935991.1"/>
    <property type="molecule type" value="Genomic_DNA"/>
</dbReference>
<keyword evidence="5" id="KW-1185">Reference proteome</keyword>
<name>A0ABS1TBH8_9CLOT</name>
<proteinExistence type="predicted"/>
<dbReference type="InterPro" id="IPR013783">
    <property type="entry name" value="Ig-like_fold"/>
</dbReference>
<dbReference type="NCBIfam" id="TIGR02336">
    <property type="entry name" value="1,3-beta-galactosyl-N-acetylhexosamine phosphorylase"/>
    <property type="match status" value="1"/>
</dbReference>
<organism evidence="4 5">
    <name type="scientific">Clostridium rhizosphaerae</name>
    <dbReference type="NCBI Taxonomy" id="2803861"/>
    <lineage>
        <taxon>Bacteria</taxon>
        <taxon>Bacillati</taxon>
        <taxon>Bacillota</taxon>
        <taxon>Clostridia</taxon>
        <taxon>Eubacteriales</taxon>
        <taxon>Clostridiaceae</taxon>
        <taxon>Clostridium</taxon>
    </lineage>
</organism>
<accession>A0ABS1TBH8</accession>
<dbReference type="Pfam" id="PF09508">
    <property type="entry name" value="Lact_bio_phlase"/>
    <property type="match status" value="1"/>
</dbReference>
<dbReference type="InterPro" id="IPR012711">
    <property type="entry name" value="Lacto-N-biose_phosphorylase"/>
</dbReference>
<evidence type="ECO:0000259" key="3">
    <source>
        <dbReference type="Pfam" id="PF17386"/>
    </source>
</evidence>
<feature type="domain" description="Lacto-N-biose phosphorylase central" evidence="2">
    <location>
        <begin position="442"/>
        <end position="661"/>
    </location>
</feature>
<feature type="domain" description="Lacto-N-biose phosphorylase C-terminal" evidence="3">
    <location>
        <begin position="667"/>
        <end position="719"/>
    </location>
</feature>
<gene>
    <name evidence="4" type="primary">gnpA</name>
    <name evidence="4" type="ORF">JK636_09480</name>
</gene>
<comment type="caution">
    <text evidence="4">The sequence shown here is derived from an EMBL/GenBank/DDBJ whole genome shotgun (WGS) entry which is preliminary data.</text>
</comment>
<dbReference type="Gene3D" id="2.60.40.1180">
    <property type="entry name" value="Golgi alpha-mannosidase II"/>
    <property type="match status" value="1"/>
</dbReference>
<dbReference type="InterPro" id="IPR035356">
    <property type="entry name" value="LBP_C"/>
</dbReference>
<protein>
    <submittedName>
        <fullName evidence="4">1,3-beta-galactosyl-N-acetylhexosamine phosphorylase</fullName>
        <ecNumber evidence="4">2.4.1.211</ecNumber>
    </submittedName>
</protein>
<dbReference type="InterPro" id="IPR035363">
    <property type="entry name" value="LBP_M"/>
</dbReference>
<dbReference type="Pfam" id="PF17385">
    <property type="entry name" value="LBP_M"/>
    <property type="match status" value="1"/>
</dbReference>
<dbReference type="RefSeq" id="WP_202748571.1">
    <property type="nucleotide sequence ID" value="NZ_JAESWC010000002.1"/>
</dbReference>
<evidence type="ECO:0000313" key="4">
    <source>
        <dbReference type="EMBL" id="MBL4935991.1"/>
    </source>
</evidence>
<dbReference type="InterPro" id="IPR035080">
    <property type="entry name" value="Lact_bio_phlase-like_N"/>
</dbReference>
<keyword evidence="4" id="KW-0328">Glycosyltransferase</keyword>
<reference evidence="4 5" key="1">
    <citation type="submission" date="2021-01" db="EMBL/GenBank/DDBJ databases">
        <title>Genome public.</title>
        <authorList>
            <person name="Liu C."/>
            <person name="Sun Q."/>
        </authorList>
    </citation>
    <scope>NUCLEOTIDE SEQUENCE [LARGE SCALE GENOMIC DNA]</scope>
    <source>
        <strain evidence="4 5">YIM B02515</strain>
    </source>
</reference>
<evidence type="ECO:0000259" key="1">
    <source>
        <dbReference type="Pfam" id="PF09508"/>
    </source>
</evidence>
<dbReference type="GO" id="GO:0050500">
    <property type="term" value="F:1,3-beta-galactosyl-N-acetylhexosamine phosphorylase activity"/>
    <property type="evidence" value="ECO:0007669"/>
    <property type="project" value="UniProtKB-EC"/>
</dbReference>
<dbReference type="Gene3D" id="3.20.20.80">
    <property type="entry name" value="Glycosidases"/>
    <property type="match status" value="1"/>
</dbReference>
<dbReference type="Gene3D" id="2.60.40.10">
    <property type="entry name" value="Immunoglobulins"/>
    <property type="match status" value="1"/>
</dbReference>
<dbReference type="InterPro" id="IPR013780">
    <property type="entry name" value="Glyco_hydro_b"/>
</dbReference>
<feature type="domain" description="Lacto-N-biose phosphorylase-like N-terminal TIM barrel" evidence="1">
    <location>
        <begin position="7"/>
        <end position="438"/>
    </location>
</feature>
<evidence type="ECO:0000259" key="2">
    <source>
        <dbReference type="Pfam" id="PF17385"/>
    </source>
</evidence>
<evidence type="ECO:0000313" key="5">
    <source>
        <dbReference type="Proteomes" id="UP000632377"/>
    </source>
</evidence>
<dbReference type="Gene3D" id="3.40.50.880">
    <property type="match status" value="1"/>
</dbReference>
<dbReference type="SUPFAM" id="SSF52317">
    <property type="entry name" value="Class I glutamine amidotransferase-like"/>
    <property type="match status" value="1"/>
</dbReference>
<sequence>METLNKGRFTLPAETGIDNEVKRLIEKWGADAIRNSDGTVLSKELMDMAVKVYTTYLTVRNDQQWAYSHKDQLQMQYLMSKHNTATAEVLEINLLEGYFSKQFEIDKNHDVKRYWEVIDRSTGEVLEENNWYFDCDREIVAITSAKKWHRYTVSFLAYQVWDTTQMYNHLTNNWTTPPEMPYDAIHEETRERIFNYLENWLKENPSVDVVRFTTFFYHFTIAYDDKAKEKFVDWFGYSASVSPEAIDEFEKVKGYKLRAEAFVDEGYYNSPFRVPSKEFLDWVDFVQGFVAENAKKCVDLCHSYGKEAMMFLGDNWIGTEPYGDYFGSIGVDSVVGSVGSGATLRLISDIPHVKYTEGRFLPYFFPDTFYEGGNPTKEAVENWVQARRAILRKPVDRMGYGGYLSLALKFPDFVDKVEEITNEFREIHNRMKGTKAYTGKFKVAVLNSWGKLRSWQCNMVAHALWYKKIYSYVGVIECLSGMPVDVVFMSFEDIKKNGIPDDISVIINAGDAGTAWSGRNYWIEDEVTGKIREWVYNGGGFIGVGEPTAYQHQGRFFQMSDILGVDREMGYTLSYTRHDNVYDGKHFILEDQQSEINFGEGMKYVYAAQENTKILSMDKGDINLAVNEFGNGRAVYISGLPYTPENVRILLRAIYWAASREEEMFNWYTSNCNTECAAYLEAGNVAVINNSDKEQETELYTDKNNIEKLTLNPYEIKWISTEIF</sequence>
<dbReference type="InterPro" id="IPR029062">
    <property type="entry name" value="Class_I_gatase-like"/>
</dbReference>
<dbReference type="EC" id="2.4.1.211" evidence="4"/>